<evidence type="ECO:0000313" key="2">
    <source>
        <dbReference type="EMBL" id="KAF8694693.1"/>
    </source>
</evidence>
<accession>A0A8H7HMW5</accession>
<organism evidence="2 3">
    <name type="scientific">Rhizoctonia solani</name>
    <dbReference type="NCBI Taxonomy" id="456999"/>
    <lineage>
        <taxon>Eukaryota</taxon>
        <taxon>Fungi</taxon>
        <taxon>Dikarya</taxon>
        <taxon>Basidiomycota</taxon>
        <taxon>Agaricomycotina</taxon>
        <taxon>Agaricomycetes</taxon>
        <taxon>Cantharellales</taxon>
        <taxon>Ceratobasidiaceae</taxon>
        <taxon>Rhizoctonia</taxon>
    </lineage>
</organism>
<feature type="transmembrane region" description="Helical" evidence="1">
    <location>
        <begin position="231"/>
        <end position="251"/>
    </location>
</feature>
<keyword evidence="1" id="KW-0812">Transmembrane</keyword>
<comment type="caution">
    <text evidence="2">The sequence shown here is derived from an EMBL/GenBank/DDBJ whole genome shotgun (WGS) entry which is preliminary data.</text>
</comment>
<feature type="non-terminal residue" evidence="2">
    <location>
        <position position="1"/>
    </location>
</feature>
<sequence>MGISQSVGLAPGTLFNGFYEDVDPDNDDDGLTEQRLEQWRPLWQNPFANPDIGLSSSGSDYSQFLAANAGDNVEKAKTQRTATSNAVPGQESLVPKLVQTLVTHAGPTWVNLFYDLAWTATFSTLTQNGNFNDAWDTVSYIAFFLVVWWLWASQTLYSIHFYTNDWFHLLSLFLQLVIFGLLAATTRAGYDVTAYILKSPGADRLDPQTVDQMFDPDRYQKDRIASYSMRVIAFALAASRAIHWFQHIFVLNYARRTAKELKLSVPLKLRVLPVGLAVSNSMFWAAAVVTLSSRGKTVSGAKLKFILWAAGLVSEVLLHGVMEHLKWQDISFGPLKWSNSSKDTSHEYVPAQPELHELQPVSSNGQSSQSTSARKKPIWPIPRSNVQLRERLEGITTVILGEGINGIAGTFYAVIAAPELGEQVYTNLASAAIIVYLLAYLYFEGPTANRNPKGSGLRQMMWLLLHLPFMLSIMLLLLGVKNQFLLTSYLSTATETFDKFDTKLWQEEIDPTDSNSAENSSIKWFLLKRGLKWADEFNELRARLTHNGSAPLDAPEEDSDVITIWYMQLYLKIMLKVYETFMGGSKVIDSETQVKIQQYYQANSTLVIEDMHLPYDAAPSSYHSEQIIDKLLGSSVLGARYIAGLAAIILISLGIMNRIHSKPRDRFQWGIILTRILMGVALLFLLLLNIGHYQSLWVAEYDEYLQAGVFKWILKWSVLPTLAAAFMIEFFIELALHRLAGLAIARKRGRLNGPLRRAFFRPLSRPK</sequence>
<dbReference type="OrthoDB" id="3177213at2759"/>
<feature type="transmembrane region" description="Helical" evidence="1">
    <location>
        <begin position="166"/>
        <end position="184"/>
    </location>
</feature>
<evidence type="ECO:0000256" key="1">
    <source>
        <dbReference type="SAM" id="Phobius"/>
    </source>
</evidence>
<keyword evidence="1" id="KW-1133">Transmembrane helix</keyword>
<evidence type="ECO:0000313" key="3">
    <source>
        <dbReference type="Proteomes" id="UP000602905"/>
    </source>
</evidence>
<feature type="transmembrane region" description="Helical" evidence="1">
    <location>
        <begin position="305"/>
        <end position="322"/>
    </location>
</feature>
<feature type="transmembrane region" description="Helical" evidence="1">
    <location>
        <begin position="424"/>
        <end position="443"/>
    </location>
</feature>
<keyword evidence="1" id="KW-0472">Membrane</keyword>
<feature type="transmembrane region" description="Helical" evidence="1">
    <location>
        <begin position="713"/>
        <end position="736"/>
    </location>
</feature>
<dbReference type="AlphaFoldDB" id="A0A8H7HMW5"/>
<dbReference type="PANTHER" id="PTHR42101">
    <property type="entry name" value="CHROMOSOME 16, WHOLE GENOME SHOTGUN SEQUENCE"/>
    <property type="match status" value="1"/>
</dbReference>
<dbReference type="EMBL" id="JACYCD010000405">
    <property type="protein sequence ID" value="KAF8694693.1"/>
    <property type="molecule type" value="Genomic_DNA"/>
</dbReference>
<name>A0A8H7HMW5_9AGAM</name>
<dbReference type="InterPro" id="IPR010640">
    <property type="entry name" value="Low_temperature_requirement_A"/>
</dbReference>
<feature type="transmembrane region" description="Helical" evidence="1">
    <location>
        <begin position="140"/>
        <end position="160"/>
    </location>
</feature>
<feature type="transmembrane region" description="Helical" evidence="1">
    <location>
        <begin position="672"/>
        <end position="693"/>
    </location>
</feature>
<dbReference type="PANTHER" id="PTHR42101:SF1">
    <property type="entry name" value="LOW TEMPERATURE REQUIREMENT A"/>
    <property type="match status" value="1"/>
</dbReference>
<feature type="transmembrane region" description="Helical" evidence="1">
    <location>
        <begin position="463"/>
        <end position="480"/>
    </location>
</feature>
<dbReference type="Pfam" id="PF06772">
    <property type="entry name" value="LtrA"/>
    <property type="match status" value="1"/>
</dbReference>
<dbReference type="Proteomes" id="UP000602905">
    <property type="component" value="Unassembled WGS sequence"/>
</dbReference>
<feature type="transmembrane region" description="Helical" evidence="1">
    <location>
        <begin position="641"/>
        <end position="660"/>
    </location>
</feature>
<proteinExistence type="predicted"/>
<feature type="transmembrane region" description="Helical" evidence="1">
    <location>
        <begin position="271"/>
        <end position="293"/>
    </location>
</feature>
<protein>
    <submittedName>
        <fullName evidence="2">Bacterial low temperature requirement A protein (LtrA)</fullName>
    </submittedName>
</protein>
<gene>
    <name evidence="2" type="ORF">RHS03_08131</name>
</gene>
<reference evidence="2" key="1">
    <citation type="submission" date="2020-09" db="EMBL/GenBank/DDBJ databases">
        <title>Comparative genome analyses of four rice-infecting Rhizoctonia solani isolates reveal extensive enrichment of homogalacturonan modification genes.</title>
        <authorList>
            <person name="Lee D.-Y."/>
            <person name="Jeon J."/>
            <person name="Kim K.-T."/>
            <person name="Cheong K."/>
            <person name="Song H."/>
            <person name="Choi G."/>
            <person name="Ko J."/>
            <person name="Opiyo S.O."/>
            <person name="Zuo S."/>
            <person name="Madhav S."/>
            <person name="Lee Y.-H."/>
            <person name="Wang G.-L."/>
        </authorList>
    </citation>
    <scope>NUCLEOTIDE SEQUENCE</scope>
    <source>
        <strain evidence="2">AG1-IA WGL</strain>
    </source>
</reference>